<keyword evidence="1 4" id="KW-0238">DNA-binding</keyword>
<dbReference type="SMART" id="SM00389">
    <property type="entry name" value="HOX"/>
    <property type="match status" value="1"/>
</dbReference>
<dbReference type="Pfam" id="PF05920">
    <property type="entry name" value="Homeobox_KN"/>
    <property type="match status" value="1"/>
</dbReference>
<dbReference type="EMBL" id="JANTQA010000042">
    <property type="protein sequence ID" value="KAJ3435185.1"/>
    <property type="molecule type" value="Genomic_DNA"/>
</dbReference>
<dbReference type="GO" id="GO:0005634">
    <property type="term" value="C:nucleus"/>
    <property type="evidence" value="ECO:0007669"/>
    <property type="project" value="UniProtKB-SubCell"/>
</dbReference>
<comment type="caution">
    <text evidence="7">The sequence shown here is derived from an EMBL/GenBank/DDBJ whole genome shotgun (WGS) entry which is preliminary data.</text>
</comment>
<keyword evidence="3 4" id="KW-0539">Nucleus</keyword>
<feature type="region of interest" description="Disordered" evidence="5">
    <location>
        <begin position="228"/>
        <end position="263"/>
    </location>
</feature>
<dbReference type="InterPro" id="IPR009057">
    <property type="entry name" value="Homeodomain-like_sf"/>
</dbReference>
<feature type="domain" description="Homeobox" evidence="6">
    <location>
        <begin position="317"/>
        <end position="383"/>
    </location>
</feature>
<evidence type="ECO:0000313" key="8">
    <source>
        <dbReference type="Proteomes" id="UP001146793"/>
    </source>
</evidence>
<keyword evidence="2 4" id="KW-0371">Homeobox</keyword>
<organism evidence="7 8">
    <name type="scientific">Anaeramoeba flamelloides</name>
    <dbReference type="NCBI Taxonomy" id="1746091"/>
    <lineage>
        <taxon>Eukaryota</taxon>
        <taxon>Metamonada</taxon>
        <taxon>Anaeramoebidae</taxon>
        <taxon>Anaeramoeba</taxon>
    </lineage>
</organism>
<dbReference type="Proteomes" id="UP001146793">
    <property type="component" value="Unassembled WGS sequence"/>
</dbReference>
<dbReference type="Gene3D" id="1.10.10.60">
    <property type="entry name" value="Homeodomain-like"/>
    <property type="match status" value="1"/>
</dbReference>
<evidence type="ECO:0000313" key="7">
    <source>
        <dbReference type="EMBL" id="KAJ3435185.1"/>
    </source>
</evidence>
<dbReference type="GO" id="GO:0003677">
    <property type="term" value="F:DNA binding"/>
    <property type="evidence" value="ECO:0007669"/>
    <property type="project" value="UniProtKB-UniRule"/>
</dbReference>
<gene>
    <name evidence="7" type="ORF">M0812_02316</name>
</gene>
<protein>
    <submittedName>
        <fullName evidence="7">Tgfb-induced factor homeobox 2-like x-linked</fullName>
    </submittedName>
</protein>
<sequence>MNFGLDDFNFNIQNTLQSFSPLNFQDEEEEDNIFENGLLQATLPQTFEQKLGEKSEGKGGVEELGFQFTSETLGLQEKQKLIPNLQSNFDLGCGDSFTVQRYKSQTVSFYGTDCVWDIANNNLGKEHAQKQQLSQGEEGIIKNGNENEKENETNGELSSQPQILMFPTYTNINEEEENELNFGFTNFIENSEQAEENEINYLNPKLFQKEFDIYPLNNNLIGSTTVKNDRKRQYSQTTKIGGEQEDEHEHDQEQEQNQKQNDHTNLDQLSANNLLDETPIKSKTGNSTVYAREIDWQRKTFKIKKIGTKVLILKRKRKPRSQRLYTSRYGKRVLERWFLRHLNDKGGPYPTKRQRKTLSRRADIPQLQVQRWFGQRRRVQRIRWENEEAPKPNWIDQDLLIN</sequence>
<evidence type="ECO:0000256" key="2">
    <source>
        <dbReference type="ARBA" id="ARBA00023155"/>
    </source>
</evidence>
<name>A0AAV7Z2A0_9EUKA</name>
<evidence type="ECO:0000256" key="1">
    <source>
        <dbReference type="ARBA" id="ARBA00023125"/>
    </source>
</evidence>
<evidence type="ECO:0000259" key="6">
    <source>
        <dbReference type="PROSITE" id="PS50071"/>
    </source>
</evidence>
<feature type="DNA-binding region" description="Homeobox" evidence="4">
    <location>
        <begin position="319"/>
        <end position="384"/>
    </location>
</feature>
<accession>A0AAV7Z2A0</accession>
<dbReference type="SUPFAM" id="SSF46689">
    <property type="entry name" value="Homeodomain-like"/>
    <property type="match status" value="1"/>
</dbReference>
<comment type="subcellular location">
    <subcellularLocation>
        <location evidence="4">Nucleus</location>
    </subcellularLocation>
</comment>
<dbReference type="CDD" id="cd00086">
    <property type="entry name" value="homeodomain"/>
    <property type="match status" value="1"/>
</dbReference>
<dbReference type="InterPro" id="IPR001356">
    <property type="entry name" value="HD"/>
</dbReference>
<dbReference type="InterPro" id="IPR008422">
    <property type="entry name" value="KN_HD"/>
</dbReference>
<evidence type="ECO:0000256" key="3">
    <source>
        <dbReference type="ARBA" id="ARBA00023242"/>
    </source>
</evidence>
<reference evidence="7" key="1">
    <citation type="submission" date="2022-08" db="EMBL/GenBank/DDBJ databases">
        <title>Novel sulphate-reducing endosymbionts in the free-living metamonad Anaeramoeba.</title>
        <authorList>
            <person name="Jerlstrom-Hultqvist J."/>
            <person name="Cepicka I."/>
            <person name="Gallot-Lavallee L."/>
            <person name="Salas-Leiva D."/>
            <person name="Curtis B.A."/>
            <person name="Zahonova K."/>
            <person name="Pipaliya S."/>
            <person name="Dacks J."/>
            <person name="Roger A.J."/>
        </authorList>
    </citation>
    <scope>NUCLEOTIDE SEQUENCE</scope>
    <source>
        <strain evidence="7">Busselton2</strain>
    </source>
</reference>
<dbReference type="GO" id="GO:0006355">
    <property type="term" value="P:regulation of DNA-templated transcription"/>
    <property type="evidence" value="ECO:0007669"/>
    <property type="project" value="InterPro"/>
</dbReference>
<evidence type="ECO:0000256" key="4">
    <source>
        <dbReference type="PROSITE-ProRule" id="PRU00108"/>
    </source>
</evidence>
<dbReference type="AlphaFoldDB" id="A0AAV7Z2A0"/>
<dbReference type="PROSITE" id="PS50071">
    <property type="entry name" value="HOMEOBOX_2"/>
    <property type="match status" value="1"/>
</dbReference>
<proteinExistence type="predicted"/>
<evidence type="ECO:0000256" key="5">
    <source>
        <dbReference type="SAM" id="MobiDB-lite"/>
    </source>
</evidence>